<accession>A0A934R3H3</accession>
<reference evidence="2" key="1">
    <citation type="submission" date="2021-01" db="EMBL/GenBank/DDBJ databases">
        <title>Modified the classification status of verrucomicrobia.</title>
        <authorList>
            <person name="Feng X."/>
        </authorList>
    </citation>
    <scope>NUCLEOTIDE SEQUENCE</scope>
    <source>
        <strain evidence="2">JCM 18052</strain>
    </source>
</reference>
<evidence type="ECO:0000256" key="1">
    <source>
        <dbReference type="SAM" id="MobiDB-lite"/>
    </source>
</evidence>
<dbReference type="EMBL" id="JAENIK010000004">
    <property type="protein sequence ID" value="MBK1814615.1"/>
    <property type="molecule type" value="Genomic_DNA"/>
</dbReference>
<sequence>MGQDKSPFEEGKASGDKTEESEYDFAEVHRYDDVMVKLGEASDSKLISWSPPNVASHAGVAGKSQTFKFQMDSKVYQEALRHPDLNRGVRLMSGDPVFPLFVCWLRPLSIHGETAYFVVKVPLDRQKDMYIAFIPEEGKKRYLHNLDEVALYFRNRSEAQGE</sequence>
<feature type="region of interest" description="Disordered" evidence="1">
    <location>
        <begin position="1"/>
        <end position="21"/>
    </location>
</feature>
<dbReference type="AlphaFoldDB" id="A0A934R3H3"/>
<proteinExistence type="predicted"/>
<evidence type="ECO:0000313" key="2">
    <source>
        <dbReference type="EMBL" id="MBK1814615.1"/>
    </source>
</evidence>
<name>A0A934R3H3_9BACT</name>
<keyword evidence="3" id="KW-1185">Reference proteome</keyword>
<protein>
    <submittedName>
        <fullName evidence="2">Uncharacterized protein</fullName>
    </submittedName>
</protein>
<organism evidence="2 3">
    <name type="scientific">Luteolibacter yonseiensis</name>
    <dbReference type="NCBI Taxonomy" id="1144680"/>
    <lineage>
        <taxon>Bacteria</taxon>
        <taxon>Pseudomonadati</taxon>
        <taxon>Verrucomicrobiota</taxon>
        <taxon>Verrucomicrobiia</taxon>
        <taxon>Verrucomicrobiales</taxon>
        <taxon>Verrucomicrobiaceae</taxon>
        <taxon>Luteolibacter</taxon>
    </lineage>
</organism>
<evidence type="ECO:0000313" key="3">
    <source>
        <dbReference type="Proteomes" id="UP000600139"/>
    </source>
</evidence>
<gene>
    <name evidence="2" type="ORF">JIN84_03260</name>
</gene>
<comment type="caution">
    <text evidence="2">The sequence shown here is derived from an EMBL/GenBank/DDBJ whole genome shotgun (WGS) entry which is preliminary data.</text>
</comment>
<dbReference type="Proteomes" id="UP000600139">
    <property type="component" value="Unassembled WGS sequence"/>
</dbReference>